<protein>
    <submittedName>
        <fullName evidence="11">Two-component response regulator-like</fullName>
    </submittedName>
</protein>
<evidence type="ECO:0000256" key="6">
    <source>
        <dbReference type="PROSITE-ProRule" id="PRU00169"/>
    </source>
</evidence>
<feature type="region of interest" description="Disordered" evidence="8">
    <location>
        <begin position="509"/>
        <end position="541"/>
    </location>
</feature>
<dbReference type="PROSITE" id="PS51017">
    <property type="entry name" value="CCT"/>
    <property type="match status" value="1"/>
</dbReference>
<dbReference type="PANTHER" id="PTHR43874:SF1">
    <property type="entry name" value="TWO-COMPONENT RESPONSE REGULATOR-LIKE APRR1"/>
    <property type="match status" value="1"/>
</dbReference>
<evidence type="ECO:0000256" key="5">
    <source>
        <dbReference type="ARBA" id="ARBA00023242"/>
    </source>
</evidence>
<dbReference type="Pfam" id="PF00072">
    <property type="entry name" value="Response_reg"/>
    <property type="match status" value="1"/>
</dbReference>
<dbReference type="AlphaFoldDB" id="A0A9E7H0Y7"/>
<keyword evidence="4" id="KW-0090">Biological rhythms</keyword>
<dbReference type="InterPro" id="IPR011006">
    <property type="entry name" value="CheY-like_superfamily"/>
</dbReference>
<dbReference type="InterPro" id="IPR045279">
    <property type="entry name" value="ARR-like"/>
</dbReference>
<comment type="caution">
    <text evidence="6">Lacks conserved residue(s) required for the propagation of feature annotation.</text>
</comment>
<feature type="domain" description="CCT" evidence="10">
    <location>
        <begin position="455"/>
        <end position="497"/>
    </location>
</feature>
<evidence type="ECO:0000259" key="9">
    <source>
        <dbReference type="PROSITE" id="PS50110"/>
    </source>
</evidence>
<feature type="region of interest" description="Disordered" evidence="8">
    <location>
        <begin position="16"/>
        <end position="48"/>
    </location>
</feature>
<keyword evidence="3" id="KW-0902">Two-component regulatory system</keyword>
<accession>A0A9E7H0Y7</accession>
<evidence type="ECO:0000259" key="10">
    <source>
        <dbReference type="PROSITE" id="PS51017"/>
    </source>
</evidence>
<dbReference type="SMART" id="SM00448">
    <property type="entry name" value="REC"/>
    <property type="match status" value="1"/>
</dbReference>
<dbReference type="Pfam" id="PF06203">
    <property type="entry name" value="CCT"/>
    <property type="match status" value="1"/>
</dbReference>
<evidence type="ECO:0000256" key="4">
    <source>
        <dbReference type="ARBA" id="ARBA00023108"/>
    </source>
</evidence>
<feature type="domain" description="Response regulatory" evidence="9">
    <location>
        <begin position="56"/>
        <end position="174"/>
    </location>
</feature>
<dbReference type="Gene3D" id="3.40.50.2300">
    <property type="match status" value="1"/>
</dbReference>
<dbReference type="PROSITE" id="PS50110">
    <property type="entry name" value="RESPONSE_REGULATORY"/>
    <property type="match status" value="1"/>
</dbReference>
<comment type="subcellular location">
    <subcellularLocation>
        <location evidence="1 7">Nucleus</location>
    </subcellularLocation>
</comment>
<comment type="similarity">
    <text evidence="2">Belongs to the ARR-like family.</text>
</comment>
<keyword evidence="5 7" id="KW-0539">Nucleus</keyword>
<evidence type="ECO:0000256" key="3">
    <source>
        <dbReference type="ARBA" id="ARBA00023012"/>
    </source>
</evidence>
<dbReference type="Proteomes" id="UP001055439">
    <property type="component" value="Chromosome 8"/>
</dbReference>
<evidence type="ECO:0000313" key="12">
    <source>
        <dbReference type="Proteomes" id="UP001055439"/>
    </source>
</evidence>
<evidence type="ECO:0000256" key="2">
    <source>
        <dbReference type="ARBA" id="ARBA00010330"/>
    </source>
</evidence>
<dbReference type="GO" id="GO:0009736">
    <property type="term" value="P:cytokinin-activated signaling pathway"/>
    <property type="evidence" value="ECO:0007669"/>
    <property type="project" value="InterPro"/>
</dbReference>
<dbReference type="SUPFAM" id="SSF52172">
    <property type="entry name" value="CheY-like"/>
    <property type="match status" value="1"/>
</dbReference>
<evidence type="ECO:0000256" key="7">
    <source>
        <dbReference type="PROSITE-ProRule" id="PRU00357"/>
    </source>
</evidence>
<dbReference type="OrthoDB" id="60033at2759"/>
<evidence type="ECO:0000256" key="1">
    <source>
        <dbReference type="ARBA" id="ARBA00004123"/>
    </source>
</evidence>
<feature type="compositionally biased region" description="Basic and acidic residues" evidence="8">
    <location>
        <begin position="18"/>
        <end position="36"/>
    </location>
</feature>
<dbReference type="InterPro" id="IPR010402">
    <property type="entry name" value="CCT_domain"/>
</dbReference>
<dbReference type="PANTHER" id="PTHR43874">
    <property type="entry name" value="TWO-COMPONENT RESPONSE REGULATOR"/>
    <property type="match status" value="1"/>
</dbReference>
<dbReference type="EMBL" id="CP097510">
    <property type="protein sequence ID" value="URE25481.1"/>
    <property type="molecule type" value="Genomic_DNA"/>
</dbReference>
<dbReference type="GO" id="GO:0005634">
    <property type="term" value="C:nucleus"/>
    <property type="evidence" value="ECO:0007669"/>
    <property type="project" value="UniProtKB-SubCell"/>
</dbReference>
<sequence>MGRQSRGVEGLMVVARMGGERGEEKGEQRWRGRKEGGSGGDGDAGGHQFLDRSRVRILLCENDPKSSQEVLQLLLNCSYQVTSVRSARQVIDVLNAQGPEIDIILAEIELPMTKGLKMLKYIMRNKDLRHIPIIIMSAQDEVSVVVKCLRLGAADYLMKPLRTNELLNLWIHMWRRRCTLGLTEKDVLSHNFEIQFSDPSDANTNSTTLISDDTDYRPSTVPNSKLSKLNYPECESHVSPAVHACNNPLHGVQHIPRDCDHAGGVISLPKKTELKVGESSAFLTYVKSSTASRTHHIGVDMNSTPSKPSNFEESSIAVGNVERYGTITSGHITTPEYPTLCLSSIEQPPTRNEVQTDVSGVPPVYSLPFYYPGVMDQNIIPTPEHLFQCSLNDLQGHSSPALPPHFVPHIPLMPSFPYQTFGINLQSSHMAASAVSSSMTSSPMLEVQSGRIEKRAAALIKFRQKRKDRCFDKKIRYLNRKHLAEKRPRVRGQFVKQVINVDLNQNVLGGGDGDLGDDEDDEPTLKELELISSPEQNAPDC</sequence>
<keyword evidence="12" id="KW-1185">Reference proteome</keyword>
<dbReference type="GO" id="GO:0048511">
    <property type="term" value="P:rhythmic process"/>
    <property type="evidence" value="ECO:0007669"/>
    <property type="project" value="UniProtKB-KW"/>
</dbReference>
<feature type="region of interest" description="Disordered" evidence="8">
    <location>
        <begin position="203"/>
        <end position="222"/>
    </location>
</feature>
<evidence type="ECO:0000256" key="8">
    <source>
        <dbReference type="SAM" id="MobiDB-lite"/>
    </source>
</evidence>
<dbReference type="InterPro" id="IPR001789">
    <property type="entry name" value="Sig_transdc_resp-reg_receiver"/>
</dbReference>
<proteinExistence type="inferred from homology"/>
<organism evidence="11 12">
    <name type="scientific">Musa troglodytarum</name>
    <name type="common">fe'i banana</name>
    <dbReference type="NCBI Taxonomy" id="320322"/>
    <lineage>
        <taxon>Eukaryota</taxon>
        <taxon>Viridiplantae</taxon>
        <taxon>Streptophyta</taxon>
        <taxon>Embryophyta</taxon>
        <taxon>Tracheophyta</taxon>
        <taxon>Spermatophyta</taxon>
        <taxon>Magnoliopsida</taxon>
        <taxon>Liliopsida</taxon>
        <taxon>Zingiberales</taxon>
        <taxon>Musaceae</taxon>
        <taxon>Musa</taxon>
    </lineage>
</organism>
<gene>
    <name evidence="11" type="ORF">MUK42_26367</name>
</gene>
<dbReference type="GO" id="GO:0000160">
    <property type="term" value="P:phosphorelay signal transduction system"/>
    <property type="evidence" value="ECO:0007669"/>
    <property type="project" value="UniProtKB-KW"/>
</dbReference>
<name>A0A9E7H0Y7_9LILI</name>
<evidence type="ECO:0000313" key="11">
    <source>
        <dbReference type="EMBL" id="URE25481.1"/>
    </source>
</evidence>
<reference evidence="11" key="1">
    <citation type="submission" date="2022-05" db="EMBL/GenBank/DDBJ databases">
        <title>The Musa troglodytarum L. genome provides insights into the mechanism of non-climacteric behaviour and enrichment of carotenoids.</title>
        <authorList>
            <person name="Wang J."/>
        </authorList>
    </citation>
    <scope>NUCLEOTIDE SEQUENCE</scope>
    <source>
        <tissue evidence="11">Leaf</tissue>
    </source>
</reference>